<organism evidence="1 2">
    <name type="scientific">Racocetra persica</name>
    <dbReference type="NCBI Taxonomy" id="160502"/>
    <lineage>
        <taxon>Eukaryota</taxon>
        <taxon>Fungi</taxon>
        <taxon>Fungi incertae sedis</taxon>
        <taxon>Mucoromycota</taxon>
        <taxon>Glomeromycotina</taxon>
        <taxon>Glomeromycetes</taxon>
        <taxon>Diversisporales</taxon>
        <taxon>Gigasporaceae</taxon>
        <taxon>Racocetra</taxon>
    </lineage>
</organism>
<feature type="non-terminal residue" evidence="1">
    <location>
        <position position="1"/>
    </location>
</feature>
<protein>
    <submittedName>
        <fullName evidence="1">27955_t:CDS:1</fullName>
    </submittedName>
</protein>
<dbReference type="EMBL" id="CAJVQC010050723">
    <property type="protein sequence ID" value="CAG8789444.1"/>
    <property type="molecule type" value="Genomic_DNA"/>
</dbReference>
<evidence type="ECO:0000313" key="2">
    <source>
        <dbReference type="Proteomes" id="UP000789920"/>
    </source>
</evidence>
<dbReference type="Proteomes" id="UP000789920">
    <property type="component" value="Unassembled WGS sequence"/>
</dbReference>
<keyword evidence="2" id="KW-1185">Reference proteome</keyword>
<gene>
    <name evidence="1" type="ORF">RPERSI_LOCUS18892</name>
</gene>
<sequence>NTYLKLKNEVDKQKLLEKNKQITRLEDKADKLKDAIPTQD</sequence>
<accession>A0ACA9RDN4</accession>
<name>A0ACA9RDN4_9GLOM</name>
<proteinExistence type="predicted"/>
<comment type="caution">
    <text evidence="1">The sequence shown here is derived from an EMBL/GenBank/DDBJ whole genome shotgun (WGS) entry which is preliminary data.</text>
</comment>
<reference evidence="1" key="1">
    <citation type="submission" date="2021-06" db="EMBL/GenBank/DDBJ databases">
        <authorList>
            <person name="Kallberg Y."/>
            <person name="Tangrot J."/>
            <person name="Rosling A."/>
        </authorList>
    </citation>
    <scope>NUCLEOTIDE SEQUENCE</scope>
    <source>
        <strain evidence="1">MA461A</strain>
    </source>
</reference>
<evidence type="ECO:0000313" key="1">
    <source>
        <dbReference type="EMBL" id="CAG8789444.1"/>
    </source>
</evidence>